<dbReference type="AlphaFoldDB" id="A0A0F3INM7"/>
<accession>A0A0F3INM7</accession>
<keyword evidence="1" id="KW-0547">Nucleotide-binding</keyword>
<dbReference type="SMART" id="SM00382">
    <property type="entry name" value="AAA"/>
    <property type="match status" value="1"/>
</dbReference>
<name>A0A0F3INM7_9PROT</name>
<comment type="caution">
    <text evidence="4">The sequence shown here is derived from an EMBL/GenBank/DDBJ whole genome shotgun (WGS) entry which is preliminary data.</text>
</comment>
<dbReference type="InterPro" id="IPR003593">
    <property type="entry name" value="AAA+_ATPase"/>
</dbReference>
<dbReference type="CDD" id="cd03214">
    <property type="entry name" value="ABC_Iron-Siderophores_B12_Hemin"/>
    <property type="match status" value="1"/>
</dbReference>
<dbReference type="Proteomes" id="UP000033774">
    <property type="component" value="Unassembled WGS sequence"/>
</dbReference>
<dbReference type="PROSITE" id="PS50893">
    <property type="entry name" value="ABC_TRANSPORTER_2"/>
    <property type="match status" value="1"/>
</dbReference>
<proteinExistence type="predicted"/>
<dbReference type="InterPro" id="IPR027417">
    <property type="entry name" value="P-loop_NTPase"/>
</dbReference>
<dbReference type="PANTHER" id="PTHR42794:SF2">
    <property type="entry name" value="ABC TRANSPORTER ATP-BINDING PROTEIN"/>
    <property type="match status" value="1"/>
</dbReference>
<keyword evidence="2" id="KW-0067">ATP-binding</keyword>
<dbReference type="PROSITE" id="PS00211">
    <property type="entry name" value="ABC_TRANSPORTER_1"/>
    <property type="match status" value="1"/>
</dbReference>
<dbReference type="Pfam" id="PF00005">
    <property type="entry name" value="ABC_tran"/>
    <property type="match status" value="1"/>
</dbReference>
<feature type="domain" description="ABC transporter" evidence="3">
    <location>
        <begin position="11"/>
        <end position="242"/>
    </location>
</feature>
<evidence type="ECO:0000313" key="5">
    <source>
        <dbReference type="Proteomes" id="UP000033774"/>
    </source>
</evidence>
<dbReference type="SUPFAM" id="SSF52540">
    <property type="entry name" value="P-loop containing nucleoside triphosphate hydrolases"/>
    <property type="match status" value="1"/>
</dbReference>
<dbReference type="GO" id="GO:0005524">
    <property type="term" value="F:ATP binding"/>
    <property type="evidence" value="ECO:0007669"/>
    <property type="project" value="UniProtKB-KW"/>
</dbReference>
<sequence>MTLLPVEMPLLYVRNLSVIAKDRKILLTGISFALKRGERLAVVGPNGAGKTSLLRALYGRLRPAAGEILLEGTDIALLPLVARAQQIAVLSQGDDPDPRLTVADYVALGRLPFRDRVAARDDARIVAETLDRLGLAALQARFLGSLSGGERQRASLARALAQTPTLLILDEPTNHLDPRTRADLLALVKDLGIATIAALHDLALVPAFADQVAVLDRGRLVACAPPEEALSTTNVGNVFALDCFPATSPTTGRRVMVFDAPSL</sequence>
<dbReference type="PANTHER" id="PTHR42794">
    <property type="entry name" value="HEMIN IMPORT ATP-BINDING PROTEIN HMUV"/>
    <property type="match status" value="1"/>
</dbReference>
<dbReference type="InterPro" id="IPR017871">
    <property type="entry name" value="ABC_transporter-like_CS"/>
</dbReference>
<organism evidence="4 5">
    <name type="scientific">Elstera litoralis</name>
    <dbReference type="NCBI Taxonomy" id="552518"/>
    <lineage>
        <taxon>Bacteria</taxon>
        <taxon>Pseudomonadati</taxon>
        <taxon>Pseudomonadota</taxon>
        <taxon>Alphaproteobacteria</taxon>
        <taxon>Rhodospirillales</taxon>
        <taxon>Rhodospirillaceae</taxon>
        <taxon>Elstera</taxon>
    </lineage>
</organism>
<keyword evidence="5" id="KW-1185">Reference proteome</keyword>
<reference evidence="4 5" key="1">
    <citation type="submission" date="2015-03" db="EMBL/GenBank/DDBJ databases">
        <title>Draft genome sequence of Elstera litoralis.</title>
        <authorList>
            <person name="Rahalkar M.C."/>
            <person name="Dhakephalkar P.K."/>
            <person name="Pore S.D."/>
            <person name="Arora P."/>
            <person name="Kapse N.G."/>
            <person name="Pandit P.S."/>
        </authorList>
    </citation>
    <scope>NUCLEOTIDE SEQUENCE [LARGE SCALE GENOMIC DNA]</scope>
    <source>
        <strain evidence="4 5">Dia-1</strain>
    </source>
</reference>
<dbReference type="EMBL" id="LAJY01000633">
    <property type="protein sequence ID" value="KJV08335.1"/>
    <property type="molecule type" value="Genomic_DNA"/>
</dbReference>
<dbReference type="Gene3D" id="3.40.50.300">
    <property type="entry name" value="P-loop containing nucleotide triphosphate hydrolases"/>
    <property type="match status" value="1"/>
</dbReference>
<protein>
    <submittedName>
        <fullName evidence="4">Iron ABC transporter</fullName>
    </submittedName>
</protein>
<evidence type="ECO:0000259" key="3">
    <source>
        <dbReference type="PROSITE" id="PS50893"/>
    </source>
</evidence>
<dbReference type="GO" id="GO:0016887">
    <property type="term" value="F:ATP hydrolysis activity"/>
    <property type="evidence" value="ECO:0007669"/>
    <property type="project" value="InterPro"/>
</dbReference>
<evidence type="ECO:0000256" key="1">
    <source>
        <dbReference type="ARBA" id="ARBA00022741"/>
    </source>
</evidence>
<evidence type="ECO:0000256" key="2">
    <source>
        <dbReference type="ARBA" id="ARBA00022840"/>
    </source>
</evidence>
<dbReference type="InterPro" id="IPR003439">
    <property type="entry name" value="ABC_transporter-like_ATP-bd"/>
</dbReference>
<evidence type="ECO:0000313" key="4">
    <source>
        <dbReference type="EMBL" id="KJV08335.1"/>
    </source>
</evidence>
<gene>
    <name evidence="4" type="ORF">VZ95_18440</name>
</gene>